<dbReference type="Gene3D" id="1.25.40.10">
    <property type="entry name" value="Tetratricopeptide repeat domain"/>
    <property type="match status" value="1"/>
</dbReference>
<dbReference type="PROSITE" id="PS50005">
    <property type="entry name" value="TPR"/>
    <property type="match status" value="2"/>
</dbReference>
<dbReference type="SMART" id="SM00028">
    <property type="entry name" value="TPR"/>
    <property type="match status" value="3"/>
</dbReference>
<dbReference type="InterPro" id="IPR011990">
    <property type="entry name" value="TPR-like_helical_dom_sf"/>
</dbReference>
<evidence type="ECO:0000256" key="5">
    <source>
        <dbReference type="SAM" id="Phobius"/>
    </source>
</evidence>
<dbReference type="GO" id="GO:0046983">
    <property type="term" value="F:protein dimerization activity"/>
    <property type="evidence" value="ECO:0007669"/>
    <property type="project" value="InterPro"/>
</dbReference>
<dbReference type="InterPro" id="IPR050482">
    <property type="entry name" value="Sensor_HK_TwoCompSys"/>
</dbReference>
<keyword evidence="1" id="KW-0808">Transferase</keyword>
<dbReference type="SMART" id="SM00387">
    <property type="entry name" value="HATPase_c"/>
    <property type="match status" value="1"/>
</dbReference>
<dbReference type="AlphaFoldDB" id="A0A6L9EF87"/>
<dbReference type="SUPFAM" id="SSF48452">
    <property type="entry name" value="TPR-like"/>
    <property type="match status" value="3"/>
</dbReference>
<evidence type="ECO:0000256" key="1">
    <source>
        <dbReference type="ARBA" id="ARBA00022679"/>
    </source>
</evidence>
<evidence type="ECO:0000256" key="4">
    <source>
        <dbReference type="PROSITE-ProRule" id="PRU00339"/>
    </source>
</evidence>
<dbReference type="InterPro" id="IPR036890">
    <property type="entry name" value="HATPase_C_sf"/>
</dbReference>
<feature type="domain" description="Histidine kinase" evidence="6">
    <location>
        <begin position="587"/>
        <end position="674"/>
    </location>
</feature>
<dbReference type="RefSeq" id="WP_161436460.1">
    <property type="nucleotide sequence ID" value="NZ_WXYO01000007.1"/>
</dbReference>
<dbReference type="GO" id="GO:0016020">
    <property type="term" value="C:membrane"/>
    <property type="evidence" value="ECO:0007669"/>
    <property type="project" value="InterPro"/>
</dbReference>
<dbReference type="Pfam" id="PF02518">
    <property type="entry name" value="HATPase_c"/>
    <property type="match status" value="1"/>
</dbReference>
<dbReference type="GO" id="GO:0000155">
    <property type="term" value="F:phosphorelay sensor kinase activity"/>
    <property type="evidence" value="ECO:0007669"/>
    <property type="project" value="InterPro"/>
</dbReference>
<organism evidence="7 8">
    <name type="scientific">Poritiphilus flavus</name>
    <dbReference type="NCBI Taxonomy" id="2697053"/>
    <lineage>
        <taxon>Bacteria</taxon>
        <taxon>Pseudomonadati</taxon>
        <taxon>Bacteroidota</taxon>
        <taxon>Flavobacteriia</taxon>
        <taxon>Flavobacteriales</taxon>
        <taxon>Flavobacteriaceae</taxon>
        <taxon>Poritiphilus</taxon>
    </lineage>
</organism>
<feature type="repeat" description="TPR" evidence="4">
    <location>
        <begin position="194"/>
        <end position="227"/>
    </location>
</feature>
<dbReference type="PANTHER" id="PTHR24421:SF55">
    <property type="entry name" value="SENSOR HISTIDINE KINASE YDFH"/>
    <property type="match status" value="1"/>
</dbReference>
<dbReference type="Gene3D" id="1.20.5.1930">
    <property type="match status" value="1"/>
</dbReference>
<gene>
    <name evidence="7" type="ORF">GTQ38_15485</name>
</gene>
<evidence type="ECO:0000256" key="3">
    <source>
        <dbReference type="ARBA" id="ARBA00023012"/>
    </source>
</evidence>
<keyword evidence="2" id="KW-0418">Kinase</keyword>
<evidence type="ECO:0000313" key="8">
    <source>
        <dbReference type="Proteomes" id="UP000475249"/>
    </source>
</evidence>
<dbReference type="InterPro" id="IPR019734">
    <property type="entry name" value="TPR_rpt"/>
</dbReference>
<keyword evidence="4" id="KW-0802">TPR repeat</keyword>
<dbReference type="SUPFAM" id="SSF55874">
    <property type="entry name" value="ATPase domain of HSP90 chaperone/DNA topoisomerase II/histidine kinase"/>
    <property type="match status" value="1"/>
</dbReference>
<feature type="repeat" description="TPR" evidence="4">
    <location>
        <begin position="235"/>
        <end position="268"/>
    </location>
</feature>
<evidence type="ECO:0000259" key="6">
    <source>
        <dbReference type="PROSITE" id="PS50109"/>
    </source>
</evidence>
<dbReference type="PROSITE" id="PS50109">
    <property type="entry name" value="HIS_KIN"/>
    <property type="match status" value="1"/>
</dbReference>
<keyword evidence="5" id="KW-0472">Membrane</keyword>
<feature type="transmembrane region" description="Helical" evidence="5">
    <location>
        <begin position="418"/>
        <end position="437"/>
    </location>
</feature>
<evidence type="ECO:0000256" key="2">
    <source>
        <dbReference type="ARBA" id="ARBA00022777"/>
    </source>
</evidence>
<dbReference type="InterPro" id="IPR005467">
    <property type="entry name" value="His_kinase_dom"/>
</dbReference>
<evidence type="ECO:0000313" key="7">
    <source>
        <dbReference type="EMBL" id="NAS13415.1"/>
    </source>
</evidence>
<dbReference type="Pfam" id="PF13424">
    <property type="entry name" value="TPR_12"/>
    <property type="match status" value="1"/>
</dbReference>
<protein>
    <submittedName>
        <fullName evidence="7">Tetratricopeptide repeat protein</fullName>
    </submittedName>
</protein>
<dbReference type="Pfam" id="PF07730">
    <property type="entry name" value="HisKA_3"/>
    <property type="match status" value="1"/>
</dbReference>
<dbReference type="InterPro" id="IPR011712">
    <property type="entry name" value="Sig_transdc_His_kin_sub3_dim/P"/>
</dbReference>
<name>A0A6L9EF87_9FLAO</name>
<reference evidence="7 8" key="1">
    <citation type="submission" date="2020-01" db="EMBL/GenBank/DDBJ databases">
        <title>Bacteria diversity of Porities sp.</title>
        <authorList>
            <person name="Wang G."/>
        </authorList>
    </citation>
    <scope>NUCLEOTIDE SEQUENCE [LARGE SCALE GENOMIC DNA]</scope>
    <source>
        <strain evidence="7 8">R33</strain>
    </source>
</reference>
<dbReference type="PROSITE" id="PS51257">
    <property type="entry name" value="PROKAR_LIPOPROTEIN"/>
    <property type="match status" value="1"/>
</dbReference>
<comment type="caution">
    <text evidence="7">The sequence shown here is derived from an EMBL/GenBank/DDBJ whole genome shotgun (WGS) entry which is preliminary data.</text>
</comment>
<sequence>MKQFVTCLAFCCLLVLGCKESTKNTPQQADSRVDSIQAWVAKGRDNSIDVVIRRSLLLKAFDEVQNRPNDTVKTKLLSDVSLAFLRLNDSAQFRKSNQQALAVALQISDSTVLGTSYWDLASFYSRNSIIDSAYFNYAEAQRIFEAQGNEYFSGRMLYNMAVEQGRVKDYTGSEITTIRAIELLKPLNKKQQLYNCYNNLGLITTELKDYERAADYYGQALSYLDNSPGDRTKYLGTLNNLGLVFQQQGQHSKAISYFEEVLKDPELRAEKPQLYARTLDNLAYSRFKNGAVTRVKADLEEARQVRDSIADYIGLARSKYHLAEFGLAQEDTAAALAYALEAKEYALQSSNNKRLLETLQLLTRIDPENATAHTREYITLNDSLQQVERQMRNKFARIRFETDEFIAENELLARQRQMWIGIALGLFILAVLVFVIIRQRVRNQKLKFEQQQQQNNEEIFNLMLSQNQKIEEGKQSEQKRISEELHDGILGQMNGIRMVLLGLNKKTDDSAVSMRSQAIEKLQQVQEEIRTISHELNDSAYQKFHNFILSIEDLLKSIASPAGLNYTFDHNGDLEWDAIRGDIKINLYRIVQEGLQNCIKHAEATEVKLSFDADENHILVKLRDNGKGFDTKKGKKGIGHKNIRSRVEKLRGSWDVVSAIGAGTTVSVKVPYEIQASGQEMDPFEDAVLQEA</sequence>
<keyword evidence="3" id="KW-0902">Two-component regulatory system</keyword>
<keyword evidence="5" id="KW-0812">Transmembrane</keyword>
<dbReference type="Gene3D" id="3.30.565.10">
    <property type="entry name" value="Histidine kinase-like ATPase, C-terminal domain"/>
    <property type="match status" value="1"/>
</dbReference>
<keyword evidence="5" id="KW-1133">Transmembrane helix</keyword>
<dbReference type="PANTHER" id="PTHR24421">
    <property type="entry name" value="NITRATE/NITRITE SENSOR PROTEIN NARX-RELATED"/>
    <property type="match status" value="1"/>
</dbReference>
<accession>A0A6L9EF87</accession>
<dbReference type="CDD" id="cd16917">
    <property type="entry name" value="HATPase_UhpB-NarQ-NarX-like"/>
    <property type="match status" value="1"/>
</dbReference>
<dbReference type="InterPro" id="IPR003594">
    <property type="entry name" value="HATPase_dom"/>
</dbReference>
<dbReference type="Proteomes" id="UP000475249">
    <property type="component" value="Unassembled WGS sequence"/>
</dbReference>
<dbReference type="EMBL" id="WXYO01000007">
    <property type="protein sequence ID" value="NAS13415.1"/>
    <property type="molecule type" value="Genomic_DNA"/>
</dbReference>
<proteinExistence type="predicted"/>
<keyword evidence="8" id="KW-1185">Reference proteome</keyword>